<gene>
    <name evidence="2" type="ORF">GCM10011387_09360</name>
</gene>
<reference evidence="2" key="1">
    <citation type="journal article" date="2014" name="Int. J. Syst. Evol. Microbiol.">
        <title>Complete genome sequence of Corynebacterium casei LMG S-19264T (=DSM 44701T), isolated from a smear-ripened cheese.</title>
        <authorList>
            <consortium name="US DOE Joint Genome Institute (JGI-PGF)"/>
            <person name="Walter F."/>
            <person name="Albersmeier A."/>
            <person name="Kalinowski J."/>
            <person name="Ruckert C."/>
        </authorList>
    </citation>
    <scope>NUCLEOTIDE SEQUENCE</scope>
    <source>
        <strain evidence="2">CGMCC 1.15343</strain>
    </source>
</reference>
<evidence type="ECO:0008006" key="4">
    <source>
        <dbReference type="Google" id="ProtNLM"/>
    </source>
</evidence>
<protein>
    <recommendedName>
        <fullName evidence="4">DUF1573 domain-containing protein</fullName>
    </recommendedName>
</protein>
<dbReference type="RefSeq" id="WP_188625695.1">
    <property type="nucleotide sequence ID" value="NZ_BMIL01000003.1"/>
</dbReference>
<dbReference type="Gene3D" id="2.60.40.10">
    <property type="entry name" value="Immunoglobulins"/>
    <property type="match status" value="1"/>
</dbReference>
<dbReference type="EMBL" id="BMIL01000003">
    <property type="protein sequence ID" value="GGC57836.1"/>
    <property type="molecule type" value="Genomic_DNA"/>
</dbReference>
<keyword evidence="1" id="KW-0732">Signal</keyword>
<dbReference type="PANTHER" id="PTHR37833">
    <property type="entry name" value="LIPOPROTEIN-RELATED"/>
    <property type="match status" value="1"/>
</dbReference>
<evidence type="ECO:0000313" key="3">
    <source>
        <dbReference type="Proteomes" id="UP000651668"/>
    </source>
</evidence>
<evidence type="ECO:0000313" key="2">
    <source>
        <dbReference type="EMBL" id="GGC57836.1"/>
    </source>
</evidence>
<dbReference type="InterPro" id="IPR013783">
    <property type="entry name" value="Ig-like_fold"/>
</dbReference>
<evidence type="ECO:0000256" key="1">
    <source>
        <dbReference type="SAM" id="SignalP"/>
    </source>
</evidence>
<proteinExistence type="predicted"/>
<feature type="signal peptide" evidence="1">
    <location>
        <begin position="1"/>
        <end position="20"/>
    </location>
</feature>
<keyword evidence="3" id="KW-1185">Reference proteome</keyword>
<organism evidence="2 3">
    <name type="scientific">Pedobacter quisquiliarum</name>
    <dbReference type="NCBI Taxonomy" id="1834438"/>
    <lineage>
        <taxon>Bacteria</taxon>
        <taxon>Pseudomonadati</taxon>
        <taxon>Bacteroidota</taxon>
        <taxon>Sphingobacteriia</taxon>
        <taxon>Sphingobacteriales</taxon>
        <taxon>Sphingobacteriaceae</taxon>
        <taxon>Pedobacter</taxon>
    </lineage>
</organism>
<comment type="caution">
    <text evidence="2">The sequence shown here is derived from an EMBL/GenBank/DDBJ whole genome shotgun (WGS) entry which is preliminary data.</text>
</comment>
<dbReference type="AlphaFoldDB" id="A0A916U2B0"/>
<sequence length="127" mass="13609">MKKILLLFTLLVGATFIANAQSAPAEFKFEKESHNFGKVTLGTPVSVDFVYTNTGDVPLQINKVESSCGCTVSEYTKTPVKKGEKGFVRVTFNPAGAALPFSKIVTVASNAKTSTKVLYIKGETVAK</sequence>
<dbReference type="InterPro" id="IPR011467">
    <property type="entry name" value="DUF1573"/>
</dbReference>
<reference evidence="2" key="2">
    <citation type="submission" date="2020-09" db="EMBL/GenBank/DDBJ databases">
        <authorList>
            <person name="Sun Q."/>
            <person name="Zhou Y."/>
        </authorList>
    </citation>
    <scope>NUCLEOTIDE SEQUENCE</scope>
    <source>
        <strain evidence="2">CGMCC 1.15343</strain>
    </source>
</reference>
<dbReference type="Proteomes" id="UP000651668">
    <property type="component" value="Unassembled WGS sequence"/>
</dbReference>
<dbReference type="Pfam" id="PF07610">
    <property type="entry name" value="DUF1573"/>
    <property type="match status" value="1"/>
</dbReference>
<accession>A0A916U2B0</accession>
<feature type="chain" id="PRO_5037456152" description="DUF1573 domain-containing protein" evidence="1">
    <location>
        <begin position="21"/>
        <end position="127"/>
    </location>
</feature>
<dbReference type="PANTHER" id="PTHR37833:SF1">
    <property type="entry name" value="SIGNAL PEPTIDE PROTEIN"/>
    <property type="match status" value="1"/>
</dbReference>
<name>A0A916U2B0_9SPHI</name>